<evidence type="ECO:0000256" key="1">
    <source>
        <dbReference type="SAM" id="MobiDB-lite"/>
    </source>
</evidence>
<evidence type="ECO:0008006" key="4">
    <source>
        <dbReference type="Google" id="ProtNLM"/>
    </source>
</evidence>
<dbReference type="RefSeq" id="WP_156339014.1">
    <property type="nucleotide sequence ID" value="NZ_CP012159.1"/>
</dbReference>
<protein>
    <recommendedName>
        <fullName evidence="4">DUF4388 domain-containing protein</fullName>
    </recommendedName>
</protein>
<sequence>MPLEGAVTAEGKLERTPIAHLLVYAADRRLSGAMVFSEPDGAEHVVQFLRGSAVKVRPGDAYALFGELLVADGLVSREIVDAALATRGLIGDVLLLSGCVDAVTLEWVAEVQFVKRMVRLFSLPAETHYRYFEGQSVLEEWGGEPATVGPLALLWAGLREYGARSAQRAMMLDRVSSMPLRMHPALDPGRFGFGGREMEVLRQLRDEPLTLDELLATRVAHPETIRNVIYTLLITRYIDLGTGALPLGVTSSMPPVSSSSQRLGRLHLRPTLHRLGAAAPDPSGDGERAPMSSRTRGRDRRSDPEIDDEPSGVSGPPSSSLRSLQPLSEGRVSPASKR</sequence>
<evidence type="ECO:0000313" key="2">
    <source>
        <dbReference type="EMBL" id="AKT42293.1"/>
    </source>
</evidence>
<feature type="region of interest" description="Disordered" evidence="1">
    <location>
        <begin position="275"/>
        <end position="338"/>
    </location>
</feature>
<feature type="compositionally biased region" description="Low complexity" evidence="1">
    <location>
        <begin position="311"/>
        <end position="328"/>
    </location>
</feature>
<dbReference type="AlphaFoldDB" id="A0A0K1ENU8"/>
<dbReference type="OrthoDB" id="5501700at2"/>
<accession>A0A0K1ENU8</accession>
<dbReference type="STRING" id="52.CMC5_065160"/>
<evidence type="ECO:0000313" key="3">
    <source>
        <dbReference type="Proteomes" id="UP000067626"/>
    </source>
</evidence>
<dbReference type="KEGG" id="ccro:CMC5_065160"/>
<organism evidence="2 3">
    <name type="scientific">Chondromyces crocatus</name>
    <dbReference type="NCBI Taxonomy" id="52"/>
    <lineage>
        <taxon>Bacteria</taxon>
        <taxon>Pseudomonadati</taxon>
        <taxon>Myxococcota</taxon>
        <taxon>Polyangia</taxon>
        <taxon>Polyangiales</taxon>
        <taxon>Polyangiaceae</taxon>
        <taxon>Chondromyces</taxon>
    </lineage>
</organism>
<gene>
    <name evidence="2" type="ORF">CMC5_065160</name>
</gene>
<proteinExistence type="predicted"/>
<dbReference type="EMBL" id="CP012159">
    <property type="protein sequence ID" value="AKT42293.1"/>
    <property type="molecule type" value="Genomic_DNA"/>
</dbReference>
<keyword evidence="3" id="KW-1185">Reference proteome</keyword>
<name>A0A0K1ENU8_CHOCO</name>
<reference evidence="2 3" key="1">
    <citation type="submission" date="2015-07" db="EMBL/GenBank/DDBJ databases">
        <title>Genome analysis of myxobacterium Chondromyces crocatus Cm c5 reveals a high potential for natural compound synthesis and the genetic basis for the loss of fruiting body formation.</title>
        <authorList>
            <person name="Zaburannyi N."/>
            <person name="Bunk B."/>
            <person name="Maier J."/>
            <person name="Overmann J."/>
            <person name="Mueller R."/>
        </authorList>
    </citation>
    <scope>NUCLEOTIDE SEQUENCE [LARGE SCALE GENOMIC DNA]</scope>
    <source>
        <strain evidence="2 3">Cm c5</strain>
    </source>
</reference>
<dbReference type="Proteomes" id="UP000067626">
    <property type="component" value="Chromosome"/>
</dbReference>